<dbReference type="PANTHER" id="PTHR43344:SF21">
    <property type="entry name" value="POLYOL PHOSPHATE PHOSPHATASE PYP1"/>
    <property type="match status" value="1"/>
</dbReference>
<name>B8FB25_DESAL</name>
<dbReference type="InterPro" id="IPR036412">
    <property type="entry name" value="HAD-like_sf"/>
</dbReference>
<dbReference type="EMBL" id="CP001322">
    <property type="protein sequence ID" value="ACL04111.1"/>
    <property type="molecule type" value="Genomic_DNA"/>
</dbReference>
<dbReference type="InterPro" id="IPR050582">
    <property type="entry name" value="HAD-like_SerB"/>
</dbReference>
<dbReference type="GO" id="GO:0006564">
    <property type="term" value="P:L-serine biosynthetic process"/>
    <property type="evidence" value="ECO:0007669"/>
    <property type="project" value="TreeGrafter"/>
</dbReference>
<evidence type="ECO:0000313" key="1">
    <source>
        <dbReference type="EMBL" id="ACL04111.1"/>
    </source>
</evidence>
<keyword evidence="1" id="KW-0378">Hydrolase</keyword>
<dbReference type="GO" id="GO:0000287">
    <property type="term" value="F:magnesium ion binding"/>
    <property type="evidence" value="ECO:0007669"/>
    <property type="project" value="TreeGrafter"/>
</dbReference>
<keyword evidence="2" id="KW-1185">Reference proteome</keyword>
<dbReference type="AlphaFoldDB" id="B8FB25"/>
<dbReference type="RefSeq" id="WP_015947185.1">
    <property type="nucleotide sequence ID" value="NC_011768.1"/>
</dbReference>
<dbReference type="NCBIfam" id="TIGR01488">
    <property type="entry name" value="HAD-SF-IB"/>
    <property type="match status" value="1"/>
</dbReference>
<dbReference type="GO" id="GO:0005737">
    <property type="term" value="C:cytoplasm"/>
    <property type="evidence" value="ECO:0007669"/>
    <property type="project" value="TreeGrafter"/>
</dbReference>
<gene>
    <name evidence="1" type="ordered locus">Dalk_2418</name>
</gene>
<protein>
    <submittedName>
        <fullName evidence="1">HAD-superfamily hydrolase, subfamily IB (PSPase-like)</fullName>
    </submittedName>
</protein>
<dbReference type="GO" id="GO:0036424">
    <property type="term" value="F:L-phosphoserine phosphatase activity"/>
    <property type="evidence" value="ECO:0007669"/>
    <property type="project" value="TreeGrafter"/>
</dbReference>
<sequence>MQPEYDNIVFCDFDGTITVQETFSTMLMEMVPDKARQVLEQIYAGKATLAQGVRMLVESLPSSAYGDIIEFCEGKEIRPGFVEFLDFLDKRGVPFILVSGGLHVMAQAILGPLTKRLTGIYSLSLDLDGPNMKVLADFEEGDELMAKAKVMSMYNYKHSIAIGDGVTDLNMGLAAQTVFARASLAKYMDKHNLEYIPYQDFFEIKDHLAQMWSK</sequence>
<dbReference type="InterPro" id="IPR023214">
    <property type="entry name" value="HAD_sf"/>
</dbReference>
<dbReference type="PANTHER" id="PTHR43344">
    <property type="entry name" value="PHOSPHOSERINE PHOSPHATASE"/>
    <property type="match status" value="1"/>
</dbReference>
<proteinExistence type="predicted"/>
<dbReference type="Gene3D" id="3.90.1470.20">
    <property type="match status" value="1"/>
</dbReference>
<evidence type="ECO:0000313" key="2">
    <source>
        <dbReference type="Proteomes" id="UP000000739"/>
    </source>
</evidence>
<organism evidence="1 2">
    <name type="scientific">Desulfatibacillum aliphaticivorans</name>
    <dbReference type="NCBI Taxonomy" id="218208"/>
    <lineage>
        <taxon>Bacteria</taxon>
        <taxon>Pseudomonadati</taxon>
        <taxon>Thermodesulfobacteriota</taxon>
        <taxon>Desulfobacteria</taxon>
        <taxon>Desulfobacterales</taxon>
        <taxon>Desulfatibacillaceae</taxon>
        <taxon>Desulfatibacillum</taxon>
    </lineage>
</organism>
<dbReference type="Pfam" id="PF12710">
    <property type="entry name" value="HAD"/>
    <property type="match status" value="1"/>
</dbReference>
<dbReference type="Gene3D" id="3.40.50.1000">
    <property type="entry name" value="HAD superfamily/HAD-like"/>
    <property type="match status" value="1"/>
</dbReference>
<dbReference type="KEGG" id="dal:Dalk_2418"/>
<dbReference type="SUPFAM" id="SSF56784">
    <property type="entry name" value="HAD-like"/>
    <property type="match status" value="1"/>
</dbReference>
<dbReference type="HOGENOM" id="CLU_058495_2_1_7"/>
<dbReference type="eggNOG" id="COG4359">
    <property type="taxonomic scope" value="Bacteria"/>
</dbReference>
<reference evidence="1 2" key="1">
    <citation type="journal article" date="2012" name="Environ. Microbiol.">
        <title>The genome sequence of Desulfatibacillum alkenivorans AK-01: a blueprint for anaerobic alkane oxidation.</title>
        <authorList>
            <person name="Callaghan A.V."/>
            <person name="Morris B.E."/>
            <person name="Pereira I.A."/>
            <person name="McInerney M.J."/>
            <person name="Austin R.N."/>
            <person name="Groves J.T."/>
            <person name="Kukor J.J."/>
            <person name="Suflita J.M."/>
            <person name="Young L.Y."/>
            <person name="Zylstra G.J."/>
            <person name="Wawrik B."/>
        </authorList>
    </citation>
    <scope>NUCLEOTIDE SEQUENCE [LARGE SCALE GENOMIC DNA]</scope>
    <source>
        <strain evidence="1 2">AK-01</strain>
    </source>
</reference>
<dbReference type="Proteomes" id="UP000000739">
    <property type="component" value="Chromosome"/>
</dbReference>
<accession>B8FB25</accession>